<comment type="similarity">
    <text evidence="2">Belongs to the RRM half pint family.</text>
</comment>
<dbReference type="GO" id="GO:0003723">
    <property type="term" value="F:RNA binding"/>
    <property type="evidence" value="ECO:0007669"/>
    <property type="project" value="UniProtKB-UniRule"/>
</dbReference>
<feature type="region of interest" description="Disordered" evidence="8">
    <location>
        <begin position="581"/>
        <end position="635"/>
    </location>
</feature>
<evidence type="ECO:0000313" key="11">
    <source>
        <dbReference type="EMBL" id="CAJ0569198.1"/>
    </source>
</evidence>
<evidence type="ECO:0000256" key="2">
    <source>
        <dbReference type="ARBA" id="ARBA00005987"/>
    </source>
</evidence>
<dbReference type="SUPFAM" id="SSF54928">
    <property type="entry name" value="RNA-binding domain, RBD"/>
    <property type="match status" value="3"/>
</dbReference>
<dbReference type="GO" id="GO:0006376">
    <property type="term" value="P:mRNA splice site recognition"/>
    <property type="evidence" value="ECO:0007669"/>
    <property type="project" value="TreeGrafter"/>
</dbReference>
<keyword evidence="3" id="KW-0507">mRNA processing</keyword>
<dbReference type="EMBL" id="CATQJA010001970">
    <property type="protein sequence ID" value="CAJ0569198.1"/>
    <property type="molecule type" value="Genomic_DNA"/>
</dbReference>
<dbReference type="InterPro" id="IPR003954">
    <property type="entry name" value="RRM_euk-type"/>
</dbReference>
<evidence type="ECO:0000256" key="1">
    <source>
        <dbReference type="ARBA" id="ARBA00004123"/>
    </source>
</evidence>
<evidence type="ECO:0000256" key="6">
    <source>
        <dbReference type="ARBA" id="ARBA00023242"/>
    </source>
</evidence>
<evidence type="ECO:0000256" key="8">
    <source>
        <dbReference type="SAM" id="MobiDB-lite"/>
    </source>
</evidence>
<feature type="region of interest" description="Disordered" evidence="8">
    <location>
        <begin position="1103"/>
        <end position="1125"/>
    </location>
</feature>
<dbReference type="GO" id="GO:0000380">
    <property type="term" value="P:alternative mRNA splicing, via spliceosome"/>
    <property type="evidence" value="ECO:0007669"/>
    <property type="project" value="TreeGrafter"/>
</dbReference>
<dbReference type="Proteomes" id="UP001177023">
    <property type="component" value="Unassembled WGS sequence"/>
</dbReference>
<dbReference type="InterPro" id="IPR012677">
    <property type="entry name" value="Nucleotide-bd_a/b_plait_sf"/>
</dbReference>
<dbReference type="Pfam" id="PF00076">
    <property type="entry name" value="RRM_1"/>
    <property type="match status" value="3"/>
</dbReference>
<evidence type="ECO:0000256" key="3">
    <source>
        <dbReference type="ARBA" id="ARBA00022664"/>
    </source>
</evidence>
<sequence length="1149" mass="125525">MLQLLPTLLVLIGMSLAAPPAPPPGTLEETEMPFQANNVFIYAERICMINNATTTWGRALEVFQGEMCEGRALKSDYANIKTCFAGGRPDNQLEKALPKLKCSIAPLLYSMYFDRVVRDCPEESEAQHITARAMINEATFYANWPQKSILVMEGAEVSIKTEPQDEGFSGVEVKVEADIDIKEEVASVSSAPQSTSAHPTIVDIKPVSIPMPLLQQSGEVFVGGQGSTLRGQAIRHGHFDSTDYAPATAGPPAESTKAAHVRAALALMARVYVGSISFEVTEDKLRQIMSPFGPIKTLNMSWDTSTGHHKGYAFLEFDVPEAAQLAQDSMNGVLMGGRNLKLGRSSAATPQAQPIIDMIQVYVASIHPDLSEADVKSVFEAFGEIVSCRLARNNFKGGHRGFGYIEFNNYASMNEAIAGMNMFDLGGQLLRVGRCVTPPEALSYIVPASELPAQVVTPPPPPPPLGGDDAMEVDDQTEQTSAAIPPPGLVQVPQPTIVKPKLSDGAGAPQKKNQNKKKGGMLDRIKTYQFDPTAKATFGAPIGENGDEEEEEGEDETLMITASGERKRDVQSLALSLIDKGNQQVAVRGGGSSGGGRDSRDKKKSKNKEPQPAWKVAAKEKRKARRDAAQSGPKLNTEAAMAAVEKAGLMNDAIIEKEVCSEEATLASQEGLEIRGNESRHLLMTKLMRINRSCILLLKNMVGPEDLDEHLEEEVKDECSKYGRVEEVLIVNDEANAVVKIFVRYAEPKQVDDAKAQLDNRFFAGRTISAVIYDQALYEFGDYSDAANGSDRLCLDQSLLTFNTVEIIGTFPENGIGNCGIRSKPNATLFNIAFGNGTYKIQSGIGSQQQSKTFEYSFPGKNFELHVKVLDGHMMQIMVVVDGLHQYSFLQISDDPAIDIGRSRVIDCSQMASWDVINRDVSPPSGPAGFACSGEVPLSTTPTEGWRYYDAVCVSPLVAGQSISMESYFTEQDWSLLTSGNVDWFNVGFQYVSNWEQTHGIETVLLAELSSNTAVLNSWPEQFSADYSSVWPSSNLIKWKYTYLGGTQGQITLETDNTQLEPWIFEDPYFPVGKPLIFECYASDCAITSEGMHSYEMAACEPPPPKCGKGNNRKRRNAASSSDRRDQLKALLGGRLKFPKKLGRLFDAK</sequence>
<keyword evidence="12" id="KW-1185">Reference proteome</keyword>
<dbReference type="CDD" id="cd12371">
    <property type="entry name" value="RRM2_PUF60"/>
    <property type="match status" value="1"/>
</dbReference>
<feature type="chain" id="PRO_5041451191" description="RRM domain-containing protein" evidence="9">
    <location>
        <begin position="18"/>
        <end position="1149"/>
    </location>
</feature>
<keyword evidence="9" id="KW-0732">Signal</keyword>
<accession>A0AA36FY90</accession>
<feature type="domain" description="RRM" evidence="10">
    <location>
        <begin position="359"/>
        <end position="437"/>
    </location>
</feature>
<evidence type="ECO:0000256" key="7">
    <source>
        <dbReference type="PROSITE-ProRule" id="PRU00176"/>
    </source>
</evidence>
<evidence type="ECO:0000256" key="9">
    <source>
        <dbReference type="SAM" id="SignalP"/>
    </source>
</evidence>
<feature type="compositionally biased region" description="Acidic residues" evidence="8">
    <location>
        <begin position="545"/>
        <end position="557"/>
    </location>
</feature>
<dbReference type="FunFam" id="3.30.70.330:FF:000382">
    <property type="entry name" value="G-patch domain-containing protein"/>
    <property type="match status" value="1"/>
</dbReference>
<dbReference type="SMART" id="SM00360">
    <property type="entry name" value="RRM"/>
    <property type="match status" value="3"/>
</dbReference>
<keyword evidence="4 7" id="KW-0694">RNA-binding</keyword>
<gene>
    <name evidence="11" type="ORF">MSPICULIGERA_LOCUS7687</name>
</gene>
<comment type="caution">
    <text evidence="11">The sequence shown here is derived from an EMBL/GenBank/DDBJ whole genome shotgun (WGS) entry which is preliminary data.</text>
</comment>
<evidence type="ECO:0000259" key="10">
    <source>
        <dbReference type="PROSITE" id="PS50102"/>
    </source>
</evidence>
<name>A0AA36FY90_9BILA</name>
<dbReference type="InterPro" id="IPR034211">
    <property type="entry name" value="PUF60_RRM2"/>
</dbReference>
<dbReference type="GO" id="GO:0071011">
    <property type="term" value="C:precatalytic spliceosome"/>
    <property type="evidence" value="ECO:0007669"/>
    <property type="project" value="TreeGrafter"/>
</dbReference>
<protein>
    <recommendedName>
        <fullName evidence="10">RRM domain-containing protein</fullName>
    </recommendedName>
</protein>
<keyword evidence="5" id="KW-0508">mRNA splicing</keyword>
<dbReference type="InterPro" id="IPR051974">
    <property type="entry name" value="PUF60_regulator"/>
</dbReference>
<dbReference type="InterPro" id="IPR035979">
    <property type="entry name" value="RBD_domain_sf"/>
</dbReference>
<feature type="non-terminal residue" evidence="11">
    <location>
        <position position="1"/>
    </location>
</feature>
<comment type="subcellular location">
    <subcellularLocation>
        <location evidence="1">Nucleus</location>
    </subcellularLocation>
</comment>
<dbReference type="PROSITE" id="PS50102">
    <property type="entry name" value="RRM"/>
    <property type="match status" value="2"/>
</dbReference>
<keyword evidence="6" id="KW-0539">Nucleus</keyword>
<dbReference type="GO" id="GO:0071013">
    <property type="term" value="C:catalytic step 2 spliceosome"/>
    <property type="evidence" value="ECO:0007669"/>
    <property type="project" value="TreeGrafter"/>
</dbReference>
<dbReference type="GO" id="GO:0000381">
    <property type="term" value="P:regulation of alternative mRNA splicing, via spliceosome"/>
    <property type="evidence" value="ECO:0007669"/>
    <property type="project" value="TreeGrafter"/>
</dbReference>
<organism evidence="11 12">
    <name type="scientific">Mesorhabditis spiculigera</name>
    <dbReference type="NCBI Taxonomy" id="96644"/>
    <lineage>
        <taxon>Eukaryota</taxon>
        <taxon>Metazoa</taxon>
        <taxon>Ecdysozoa</taxon>
        <taxon>Nematoda</taxon>
        <taxon>Chromadorea</taxon>
        <taxon>Rhabditida</taxon>
        <taxon>Rhabditina</taxon>
        <taxon>Rhabditomorpha</taxon>
        <taxon>Rhabditoidea</taxon>
        <taxon>Rhabditidae</taxon>
        <taxon>Mesorhabditinae</taxon>
        <taxon>Mesorhabditis</taxon>
    </lineage>
</organism>
<evidence type="ECO:0000313" key="12">
    <source>
        <dbReference type="Proteomes" id="UP001177023"/>
    </source>
</evidence>
<feature type="domain" description="RRM" evidence="10">
    <location>
        <begin position="269"/>
        <end position="347"/>
    </location>
</feature>
<dbReference type="SMART" id="SM00361">
    <property type="entry name" value="RRM_1"/>
    <property type="match status" value="2"/>
</dbReference>
<feature type="region of interest" description="Disordered" evidence="8">
    <location>
        <begin position="452"/>
        <end position="566"/>
    </location>
</feature>
<evidence type="ECO:0000256" key="5">
    <source>
        <dbReference type="ARBA" id="ARBA00023187"/>
    </source>
</evidence>
<dbReference type="Gene3D" id="3.30.70.330">
    <property type="match status" value="3"/>
</dbReference>
<dbReference type="PANTHER" id="PTHR47330">
    <property type="entry name" value="POLY(U)-BINDING-SPLICING FACTOR PUF60-B-RELATED"/>
    <property type="match status" value="1"/>
</dbReference>
<proteinExistence type="inferred from homology"/>
<dbReference type="AlphaFoldDB" id="A0AA36FY90"/>
<dbReference type="InterPro" id="IPR000504">
    <property type="entry name" value="RRM_dom"/>
</dbReference>
<dbReference type="PANTHER" id="PTHR47330:SF1">
    <property type="entry name" value="POLY(U)-BINDING-SPLICING FACTOR PUF60"/>
    <property type="match status" value="1"/>
</dbReference>
<feature type="signal peptide" evidence="9">
    <location>
        <begin position="1"/>
        <end position="17"/>
    </location>
</feature>
<evidence type="ECO:0000256" key="4">
    <source>
        <dbReference type="ARBA" id="ARBA00022884"/>
    </source>
</evidence>
<reference evidence="11" key="1">
    <citation type="submission" date="2023-06" db="EMBL/GenBank/DDBJ databases">
        <authorList>
            <person name="Delattre M."/>
        </authorList>
    </citation>
    <scope>NUCLEOTIDE SEQUENCE</scope>
    <source>
        <strain evidence="11">AF72</strain>
    </source>
</reference>